<dbReference type="Proteomes" id="UP000019102">
    <property type="component" value="Unassembled WGS sequence"/>
</dbReference>
<sequence>MCDHQSLNNYPLIEVPTLVTNEKIEDCISLKNEQKLIFETKAIGQPDNQELTLKPFFNIHHERYTIYWNIMNKKQYQQFGEEEKRRRAREQNIIVDEITPNEQQPEVDHNMKVKNSYSGYSNAVHSGWRDARNEGYFSYEMKVDPYKDMYLFVTYNKSDYTIEMDGIKMKREFTISIDGQHIATEHFNHKDTAELYSKSYRIPRDIVKDKQNVVVKFQANKDKVAGGVYRLRILNESSLS</sequence>
<keyword evidence="4" id="KW-1185">Reference proteome</keyword>
<dbReference type="EMBL" id="BAVS01000033">
    <property type="protein sequence ID" value="GAE94883.1"/>
    <property type="molecule type" value="Genomic_DNA"/>
</dbReference>
<organism evidence="3 4">
    <name type="scientific">Gracilibacillus boraciitolerans JCM 21714</name>
    <dbReference type="NCBI Taxonomy" id="1298598"/>
    <lineage>
        <taxon>Bacteria</taxon>
        <taxon>Bacillati</taxon>
        <taxon>Bacillota</taxon>
        <taxon>Bacilli</taxon>
        <taxon>Bacillales</taxon>
        <taxon>Bacillaceae</taxon>
        <taxon>Gracilibacillus</taxon>
    </lineage>
</organism>
<evidence type="ECO:0000259" key="1">
    <source>
        <dbReference type="Pfam" id="PF16375"/>
    </source>
</evidence>
<feature type="domain" description="DUF4986" evidence="1">
    <location>
        <begin position="8"/>
        <end position="68"/>
    </location>
</feature>
<protein>
    <submittedName>
        <fullName evidence="3">Periplasmic glycoside hydrolase</fullName>
    </submittedName>
</protein>
<reference evidence="3 4" key="1">
    <citation type="journal article" date="2014" name="Genome Announc.">
        <title>Draft Genome Sequence of the Boron-Tolerant and Moderately Halotolerant Bacterium Gracilibacillus boraciitolerans JCM 21714T.</title>
        <authorList>
            <person name="Ahmed I."/>
            <person name="Oshima K."/>
            <person name="Suda W."/>
            <person name="Kitamura K."/>
            <person name="Iida T."/>
            <person name="Ohmori Y."/>
            <person name="Fujiwara T."/>
            <person name="Hattori M."/>
            <person name="Ohkuma M."/>
        </authorList>
    </citation>
    <scope>NUCLEOTIDE SEQUENCE [LARGE SCALE GENOMIC DNA]</scope>
    <source>
        <strain evidence="3 4">JCM 21714</strain>
    </source>
</reference>
<proteinExistence type="predicted"/>
<feature type="domain" description="Glycoside hydrolase GH146 substrate-binding" evidence="2">
    <location>
        <begin position="93"/>
        <end position="234"/>
    </location>
</feature>
<keyword evidence="3" id="KW-0378">Hydrolase</keyword>
<evidence type="ECO:0000259" key="2">
    <source>
        <dbReference type="Pfam" id="PF20620"/>
    </source>
</evidence>
<dbReference type="InterPro" id="IPR046544">
    <property type="entry name" value="GH146_SB_dom"/>
</dbReference>
<comment type="caution">
    <text evidence="3">The sequence shown here is derived from an EMBL/GenBank/DDBJ whole genome shotgun (WGS) entry which is preliminary data.</text>
</comment>
<dbReference type="InterPro" id="IPR032275">
    <property type="entry name" value="DUF4986"/>
</dbReference>
<name>W4VPW7_9BACI</name>
<dbReference type="GO" id="GO:0016787">
    <property type="term" value="F:hydrolase activity"/>
    <property type="evidence" value="ECO:0007669"/>
    <property type="project" value="UniProtKB-KW"/>
</dbReference>
<dbReference type="Pfam" id="PF16375">
    <property type="entry name" value="DUF4986"/>
    <property type="match status" value="1"/>
</dbReference>
<gene>
    <name evidence="3" type="ORF">JCM21714_4082</name>
</gene>
<accession>W4VPW7</accession>
<dbReference type="Pfam" id="PF20620">
    <property type="entry name" value="DUF6805"/>
    <property type="match status" value="1"/>
</dbReference>
<dbReference type="eggNOG" id="COG3533">
    <property type="taxonomic scope" value="Bacteria"/>
</dbReference>
<evidence type="ECO:0000313" key="3">
    <source>
        <dbReference type="EMBL" id="GAE94883.1"/>
    </source>
</evidence>
<evidence type="ECO:0000313" key="4">
    <source>
        <dbReference type="Proteomes" id="UP000019102"/>
    </source>
</evidence>
<dbReference type="STRING" id="1298598.JCM21714_4082"/>
<dbReference type="AlphaFoldDB" id="W4VPW7"/>